<name>A0A388M0G5_CHABU</name>
<protein>
    <submittedName>
        <fullName evidence="2">Uncharacterized protein</fullName>
    </submittedName>
</protein>
<comment type="caution">
    <text evidence="2">The sequence shown here is derived from an EMBL/GenBank/DDBJ whole genome shotgun (WGS) entry which is preliminary data.</text>
</comment>
<evidence type="ECO:0000313" key="3">
    <source>
        <dbReference type="Proteomes" id="UP000265515"/>
    </source>
</evidence>
<sequence length="170" mass="18914">MGTCPGTGTTMPVGSPCPGKGPRITVILNYDGGDELLLKINVEGPREGEMQTNPKLQDAISEARDRAERRCRRDGVTTRLRIMVAYHETETSMDTTDLEQVDQDRDPGGESEMSDADRETNLRSWNTPGEIQRHHRAVKPVERGSEASSRQLAPRGRGTEERQNRGKGRE</sequence>
<reference evidence="2 3" key="1">
    <citation type="journal article" date="2018" name="Cell">
        <title>The Chara Genome: Secondary Complexity and Implications for Plant Terrestrialization.</title>
        <authorList>
            <person name="Nishiyama T."/>
            <person name="Sakayama H."/>
            <person name="Vries J.D."/>
            <person name="Buschmann H."/>
            <person name="Saint-Marcoux D."/>
            <person name="Ullrich K.K."/>
            <person name="Haas F.B."/>
            <person name="Vanderstraeten L."/>
            <person name="Becker D."/>
            <person name="Lang D."/>
            <person name="Vosolsobe S."/>
            <person name="Rombauts S."/>
            <person name="Wilhelmsson P.K.I."/>
            <person name="Janitza P."/>
            <person name="Kern R."/>
            <person name="Heyl A."/>
            <person name="Rumpler F."/>
            <person name="Villalobos L.I.A.C."/>
            <person name="Clay J.M."/>
            <person name="Skokan R."/>
            <person name="Toyoda A."/>
            <person name="Suzuki Y."/>
            <person name="Kagoshima H."/>
            <person name="Schijlen E."/>
            <person name="Tajeshwar N."/>
            <person name="Catarino B."/>
            <person name="Hetherington A.J."/>
            <person name="Saltykova A."/>
            <person name="Bonnot C."/>
            <person name="Breuninger H."/>
            <person name="Symeonidi A."/>
            <person name="Radhakrishnan G.V."/>
            <person name="Van Nieuwerburgh F."/>
            <person name="Deforce D."/>
            <person name="Chang C."/>
            <person name="Karol K.G."/>
            <person name="Hedrich R."/>
            <person name="Ulvskov P."/>
            <person name="Glockner G."/>
            <person name="Delwiche C.F."/>
            <person name="Petrasek J."/>
            <person name="Van de Peer Y."/>
            <person name="Friml J."/>
            <person name="Beilby M."/>
            <person name="Dolan L."/>
            <person name="Kohara Y."/>
            <person name="Sugano S."/>
            <person name="Fujiyama A."/>
            <person name="Delaux P.-M."/>
            <person name="Quint M."/>
            <person name="TheiBen G."/>
            <person name="Hagemann M."/>
            <person name="Harholt J."/>
            <person name="Dunand C."/>
            <person name="Zachgo S."/>
            <person name="Langdale J."/>
            <person name="Maumus F."/>
            <person name="Straeten D.V.D."/>
            <person name="Gould S.B."/>
            <person name="Rensing S.A."/>
        </authorList>
    </citation>
    <scope>NUCLEOTIDE SEQUENCE [LARGE SCALE GENOMIC DNA]</scope>
    <source>
        <strain evidence="2 3">S276</strain>
    </source>
</reference>
<accession>A0A388M0G5</accession>
<evidence type="ECO:0000256" key="1">
    <source>
        <dbReference type="SAM" id="MobiDB-lite"/>
    </source>
</evidence>
<feature type="compositionally biased region" description="Basic and acidic residues" evidence="1">
    <location>
        <begin position="157"/>
        <end position="170"/>
    </location>
</feature>
<keyword evidence="3" id="KW-1185">Reference proteome</keyword>
<dbReference type="EMBL" id="BFEA01000642">
    <property type="protein sequence ID" value="GBG87969.1"/>
    <property type="molecule type" value="Genomic_DNA"/>
</dbReference>
<dbReference type="Gramene" id="GBG87969">
    <property type="protein sequence ID" value="GBG87969"/>
    <property type="gene ID" value="CBR_g46336"/>
</dbReference>
<dbReference type="AlphaFoldDB" id="A0A388M0G5"/>
<proteinExistence type="predicted"/>
<dbReference type="Proteomes" id="UP000265515">
    <property type="component" value="Unassembled WGS sequence"/>
</dbReference>
<evidence type="ECO:0000313" key="2">
    <source>
        <dbReference type="EMBL" id="GBG87969.1"/>
    </source>
</evidence>
<organism evidence="2 3">
    <name type="scientific">Chara braunii</name>
    <name type="common">Braun's stonewort</name>
    <dbReference type="NCBI Taxonomy" id="69332"/>
    <lineage>
        <taxon>Eukaryota</taxon>
        <taxon>Viridiplantae</taxon>
        <taxon>Streptophyta</taxon>
        <taxon>Charophyceae</taxon>
        <taxon>Charales</taxon>
        <taxon>Characeae</taxon>
        <taxon>Chara</taxon>
    </lineage>
</organism>
<feature type="region of interest" description="Disordered" evidence="1">
    <location>
        <begin position="87"/>
        <end position="170"/>
    </location>
</feature>
<gene>
    <name evidence="2" type="ORF">CBR_g46336</name>
</gene>